<comment type="catalytic activity">
    <reaction evidence="4">
        <text>L-glutaminyl-[ribosomal protein uL3] + S-adenosyl-L-methionine = N(5)-methyl-L-glutaminyl-[ribosomal protein uL3] + S-adenosyl-L-homocysteine + H(+)</text>
        <dbReference type="Rhea" id="RHEA:45020"/>
        <dbReference type="Rhea" id="RHEA-COMP:11063"/>
        <dbReference type="Rhea" id="RHEA-COMP:11064"/>
        <dbReference type="ChEBI" id="CHEBI:15378"/>
        <dbReference type="ChEBI" id="CHEBI:30011"/>
        <dbReference type="ChEBI" id="CHEBI:57856"/>
        <dbReference type="ChEBI" id="CHEBI:59789"/>
        <dbReference type="ChEBI" id="CHEBI:61891"/>
        <dbReference type="EC" id="2.1.1.298"/>
    </reaction>
</comment>
<dbReference type="PANTHER" id="PTHR47806">
    <property type="entry name" value="50S RIBOSOMAL PROTEIN L3 GLUTAMINE METHYLTRANSFERASE"/>
    <property type="match status" value="1"/>
</dbReference>
<dbReference type="NCBIfam" id="TIGR00536">
    <property type="entry name" value="hemK_fam"/>
    <property type="match status" value="1"/>
</dbReference>
<keyword evidence="3 4" id="KW-0949">S-adenosyl-L-methionine</keyword>
<dbReference type="Gene3D" id="3.40.50.150">
    <property type="entry name" value="Vaccinia Virus protein VP39"/>
    <property type="match status" value="1"/>
</dbReference>
<evidence type="ECO:0000256" key="2">
    <source>
        <dbReference type="ARBA" id="ARBA00022679"/>
    </source>
</evidence>
<comment type="function">
    <text evidence="4">Methylates ribosomal protein uL3 on a specific glutamine residue.</text>
</comment>
<dbReference type="STRING" id="1123401.GCA_000621325_00590"/>
<dbReference type="PROSITE" id="PS00092">
    <property type="entry name" value="N6_MTASE"/>
    <property type="match status" value="1"/>
</dbReference>
<protein>
    <recommendedName>
        <fullName evidence="4">Ribosomal protein uL3 glutamine methyltransferase</fullName>
        <shortName evidence="4">uL3 MTase</shortName>
        <ecNumber evidence="4">2.1.1.298</ecNumber>
    </recommendedName>
    <alternativeName>
        <fullName evidence="4">N5-glutamine methyltransferase PrmB</fullName>
    </alternativeName>
</protein>
<proteinExistence type="inferred from homology"/>
<dbReference type="SUPFAM" id="SSF53335">
    <property type="entry name" value="S-adenosyl-L-methionine-dependent methyltransferases"/>
    <property type="match status" value="1"/>
</dbReference>
<dbReference type="GO" id="GO:0032259">
    <property type="term" value="P:methylation"/>
    <property type="evidence" value="ECO:0007669"/>
    <property type="project" value="UniProtKB-KW"/>
</dbReference>
<keyword evidence="2 4" id="KW-0808">Transferase</keyword>
<keyword evidence="1 4" id="KW-0489">Methyltransferase</keyword>
<dbReference type="Proteomes" id="UP000192491">
    <property type="component" value="Unassembled WGS sequence"/>
</dbReference>
<organism evidence="6 7">
    <name type="scientific">Thiothrix lacustris</name>
    <dbReference type="NCBI Taxonomy" id="525917"/>
    <lineage>
        <taxon>Bacteria</taxon>
        <taxon>Pseudomonadati</taxon>
        <taxon>Pseudomonadota</taxon>
        <taxon>Gammaproteobacteria</taxon>
        <taxon>Thiotrichales</taxon>
        <taxon>Thiotrichaceae</taxon>
        <taxon>Thiothrix</taxon>
    </lineage>
</organism>
<dbReference type="GO" id="GO:0036009">
    <property type="term" value="F:protein-glutamine N-methyltransferase activity"/>
    <property type="evidence" value="ECO:0007669"/>
    <property type="project" value="UniProtKB-UniRule"/>
</dbReference>
<reference evidence="6 7" key="1">
    <citation type="submission" date="2017-01" db="EMBL/GenBank/DDBJ databases">
        <title>Novel large sulfur bacteria in the metagenomes of groundwater-fed chemosynthetic microbial mats in the Lake Huron basin.</title>
        <authorList>
            <person name="Sharrar A.M."/>
            <person name="Flood B.E."/>
            <person name="Bailey J.V."/>
            <person name="Jones D.S."/>
            <person name="Biddanda B."/>
            <person name="Ruberg S.A."/>
            <person name="Marcus D.N."/>
            <person name="Dick G.J."/>
        </authorList>
    </citation>
    <scope>NUCLEOTIDE SEQUENCE [LARGE SCALE GENOMIC DNA]</scope>
    <source>
        <strain evidence="6">A8</strain>
    </source>
</reference>
<keyword evidence="6" id="KW-0689">Ribosomal protein</keyword>
<dbReference type="Pfam" id="PF05175">
    <property type="entry name" value="MTS"/>
    <property type="match status" value="1"/>
</dbReference>
<dbReference type="InterPro" id="IPR002052">
    <property type="entry name" value="DNA_methylase_N6_adenine_CS"/>
</dbReference>
<dbReference type="EC" id="2.1.1.298" evidence="4"/>
<evidence type="ECO:0000313" key="6">
    <source>
        <dbReference type="EMBL" id="OQX15088.1"/>
    </source>
</evidence>
<comment type="caution">
    <text evidence="6">The sequence shown here is derived from an EMBL/GenBank/DDBJ whole genome shotgun (WGS) entry which is preliminary data.</text>
</comment>
<accession>A0A1Y1QVZ2</accession>
<dbReference type="InterPro" id="IPR017127">
    <property type="entry name" value="Ribosome_uL3_MTase"/>
</dbReference>
<dbReference type="AlphaFoldDB" id="A0A1Y1QVZ2"/>
<feature type="domain" description="Methyltransferase small" evidence="5">
    <location>
        <begin position="128"/>
        <end position="224"/>
    </location>
</feature>
<sequence>MDFNHAELVTIKDYIRWGASRFAEAELSFSHGMASPLDEAAYLVLHTLHLPVDTPDLYFDSRLTSVERQALADIVQQRVETRKPAAYLTNESWFLGLPFYVNENVLIPRSPLAETIEKQFAPWIEPPQVHTILDLCTGSGCIGIACAYAFPRARVDLSDISPLALEVAQINIERHNVAGQIEAIESDLFESLHGRQYDIIVSNPPYVDAEDMAALTPEFLHEPAQLALASGVDGLEHARRILRDAAAHLTPNGILVVEVGNSQYALQAAYPDVLFHWLEFERGGDGVFLLTAAQVRELAAA</sequence>
<evidence type="ECO:0000313" key="7">
    <source>
        <dbReference type="Proteomes" id="UP000192491"/>
    </source>
</evidence>
<evidence type="ECO:0000256" key="1">
    <source>
        <dbReference type="ARBA" id="ARBA00022603"/>
    </source>
</evidence>
<evidence type="ECO:0000259" key="5">
    <source>
        <dbReference type="Pfam" id="PF05175"/>
    </source>
</evidence>
<dbReference type="InterPro" id="IPR029063">
    <property type="entry name" value="SAM-dependent_MTases_sf"/>
</dbReference>
<comment type="similarity">
    <text evidence="4">Belongs to the protein N5-glutamine methyltransferase family. PrmB subfamily.</text>
</comment>
<dbReference type="NCBIfam" id="TIGR03533">
    <property type="entry name" value="L3_gln_methyl"/>
    <property type="match status" value="1"/>
</dbReference>
<dbReference type="Gene3D" id="1.10.8.10">
    <property type="entry name" value="DNA helicase RuvA subunit, C-terminal domain"/>
    <property type="match status" value="1"/>
</dbReference>
<dbReference type="EMBL" id="MTEJ01000019">
    <property type="protein sequence ID" value="OQX15088.1"/>
    <property type="molecule type" value="Genomic_DNA"/>
</dbReference>
<dbReference type="InterPro" id="IPR007848">
    <property type="entry name" value="Small_mtfrase_dom"/>
</dbReference>
<gene>
    <name evidence="4" type="primary">prmB</name>
    <name evidence="6" type="ORF">BWK73_07860</name>
</gene>
<dbReference type="HAMAP" id="MF_02125">
    <property type="entry name" value="L3_methyltr_PrmB"/>
    <property type="match status" value="1"/>
</dbReference>
<dbReference type="PIRSF" id="PIRSF037167">
    <property type="entry name" value="Mtase_YfcB_prd"/>
    <property type="match status" value="1"/>
</dbReference>
<evidence type="ECO:0000256" key="3">
    <source>
        <dbReference type="ARBA" id="ARBA00022691"/>
    </source>
</evidence>
<dbReference type="CDD" id="cd02440">
    <property type="entry name" value="AdoMet_MTases"/>
    <property type="match status" value="1"/>
</dbReference>
<evidence type="ECO:0000256" key="4">
    <source>
        <dbReference type="HAMAP-Rule" id="MF_02125"/>
    </source>
</evidence>
<dbReference type="GO" id="GO:0005840">
    <property type="term" value="C:ribosome"/>
    <property type="evidence" value="ECO:0007669"/>
    <property type="project" value="UniProtKB-KW"/>
</dbReference>
<dbReference type="GO" id="GO:0003676">
    <property type="term" value="F:nucleic acid binding"/>
    <property type="evidence" value="ECO:0007669"/>
    <property type="project" value="InterPro"/>
</dbReference>
<dbReference type="InterPro" id="IPR004556">
    <property type="entry name" value="HemK-like"/>
</dbReference>
<keyword evidence="6" id="KW-0687">Ribonucleoprotein</keyword>
<dbReference type="PANTHER" id="PTHR47806:SF1">
    <property type="entry name" value="RIBOSOMAL PROTEIN UL3 GLUTAMINE METHYLTRANSFERASE"/>
    <property type="match status" value="1"/>
</dbReference>
<name>A0A1Y1QVZ2_9GAMM</name>
<dbReference type="GO" id="GO:0005829">
    <property type="term" value="C:cytosol"/>
    <property type="evidence" value="ECO:0007669"/>
    <property type="project" value="TreeGrafter"/>
</dbReference>